<evidence type="ECO:0000256" key="1">
    <source>
        <dbReference type="SAM" id="MobiDB-lite"/>
    </source>
</evidence>
<feature type="compositionally biased region" description="Polar residues" evidence="1">
    <location>
        <begin position="49"/>
        <end position="60"/>
    </location>
</feature>
<feature type="region of interest" description="Disordered" evidence="1">
    <location>
        <begin position="1"/>
        <end position="88"/>
    </location>
</feature>
<feature type="compositionally biased region" description="Basic and acidic residues" evidence="1">
    <location>
        <begin position="26"/>
        <end position="47"/>
    </location>
</feature>
<sequence>MGKSSGHNGGVGQGKKGSNVGVIDSGKSEEGANSESRRQQCREERPTGVEQQGGDTTVGASQGGDRQQWKKRKARLGRVGQQCGERLE</sequence>
<gene>
    <name evidence="2" type="ORF">B296_00011834</name>
</gene>
<evidence type="ECO:0000313" key="3">
    <source>
        <dbReference type="Proteomes" id="UP000287651"/>
    </source>
</evidence>
<dbReference type="EMBL" id="AMZH03000869">
    <property type="protein sequence ID" value="RRT81610.1"/>
    <property type="molecule type" value="Genomic_DNA"/>
</dbReference>
<proteinExistence type="predicted"/>
<comment type="caution">
    <text evidence="2">The sequence shown here is derived from an EMBL/GenBank/DDBJ whole genome shotgun (WGS) entry which is preliminary data.</text>
</comment>
<protein>
    <submittedName>
        <fullName evidence="2">Uncharacterized protein</fullName>
    </submittedName>
</protein>
<organism evidence="2 3">
    <name type="scientific">Ensete ventricosum</name>
    <name type="common">Abyssinian banana</name>
    <name type="synonym">Musa ensete</name>
    <dbReference type="NCBI Taxonomy" id="4639"/>
    <lineage>
        <taxon>Eukaryota</taxon>
        <taxon>Viridiplantae</taxon>
        <taxon>Streptophyta</taxon>
        <taxon>Embryophyta</taxon>
        <taxon>Tracheophyta</taxon>
        <taxon>Spermatophyta</taxon>
        <taxon>Magnoliopsida</taxon>
        <taxon>Liliopsida</taxon>
        <taxon>Zingiberales</taxon>
        <taxon>Musaceae</taxon>
        <taxon>Ensete</taxon>
    </lineage>
</organism>
<name>A0A427AZE2_ENSVE</name>
<reference evidence="2 3" key="1">
    <citation type="journal article" date="2014" name="Agronomy (Basel)">
        <title>A Draft Genome Sequence for Ensete ventricosum, the Drought-Tolerant Tree Against Hunger.</title>
        <authorList>
            <person name="Harrison J."/>
            <person name="Moore K.A."/>
            <person name="Paszkiewicz K."/>
            <person name="Jones T."/>
            <person name="Grant M."/>
            <person name="Ambacheew D."/>
            <person name="Muzemil S."/>
            <person name="Studholme D.J."/>
        </authorList>
    </citation>
    <scope>NUCLEOTIDE SEQUENCE [LARGE SCALE GENOMIC DNA]</scope>
</reference>
<evidence type="ECO:0000313" key="2">
    <source>
        <dbReference type="EMBL" id="RRT81610.1"/>
    </source>
</evidence>
<accession>A0A427AZE2</accession>
<dbReference type="Proteomes" id="UP000287651">
    <property type="component" value="Unassembled WGS sequence"/>
</dbReference>
<dbReference type="AlphaFoldDB" id="A0A427AZE2"/>